<dbReference type="eggNOG" id="KOG1289">
    <property type="taxonomic scope" value="Eukaryota"/>
</dbReference>
<evidence type="ECO:0000313" key="8">
    <source>
        <dbReference type="Proteomes" id="UP000001996"/>
    </source>
</evidence>
<dbReference type="VEuPathDB" id="FungiDB:LELG_01150"/>
<organism evidence="7 8">
    <name type="scientific">Lodderomyces elongisporus (strain ATCC 11503 / CBS 2605 / JCM 1781 / NBRC 1676 / NRRL YB-4239)</name>
    <name type="common">Yeast</name>
    <name type="synonym">Saccharomyces elongisporus</name>
    <dbReference type="NCBI Taxonomy" id="379508"/>
    <lineage>
        <taxon>Eukaryota</taxon>
        <taxon>Fungi</taxon>
        <taxon>Dikarya</taxon>
        <taxon>Ascomycota</taxon>
        <taxon>Saccharomycotina</taxon>
        <taxon>Pichiomycetes</taxon>
        <taxon>Debaryomycetaceae</taxon>
        <taxon>Candida/Lodderomyces clade</taxon>
        <taxon>Lodderomyces</taxon>
    </lineage>
</organism>
<dbReference type="KEGG" id="lel:PVL30_001119"/>
<dbReference type="GO" id="GO:0031460">
    <property type="term" value="P:glycine betaine transport"/>
    <property type="evidence" value="ECO:0007669"/>
    <property type="project" value="EnsemblFungi"/>
</dbReference>
<evidence type="ECO:0000256" key="5">
    <source>
        <dbReference type="ARBA" id="ARBA00023136"/>
    </source>
</evidence>
<dbReference type="PROSITE" id="PS00218">
    <property type="entry name" value="AMINO_ACID_PERMEASE_1"/>
    <property type="match status" value="1"/>
</dbReference>
<evidence type="ECO:0000313" key="7">
    <source>
        <dbReference type="EMBL" id="EDK42972.1"/>
    </source>
</evidence>
<evidence type="ECO:0000256" key="6">
    <source>
        <dbReference type="SAM" id="Phobius"/>
    </source>
</evidence>
<keyword evidence="3 6" id="KW-0812">Transmembrane</keyword>
<feature type="transmembrane region" description="Helical" evidence="6">
    <location>
        <begin position="240"/>
        <end position="262"/>
    </location>
</feature>
<gene>
    <name evidence="7" type="ORF">LELG_01150</name>
</gene>
<feature type="transmembrane region" description="Helical" evidence="6">
    <location>
        <begin position="89"/>
        <end position="111"/>
    </location>
</feature>
<dbReference type="Pfam" id="PF13520">
    <property type="entry name" value="AA_permease_2"/>
    <property type="match status" value="1"/>
</dbReference>
<keyword evidence="4 6" id="KW-1133">Transmembrane helix</keyword>
<keyword evidence="8" id="KW-1185">Reference proteome</keyword>
<feature type="transmembrane region" description="Helical" evidence="6">
    <location>
        <begin position="117"/>
        <end position="137"/>
    </location>
</feature>
<reference evidence="7 8" key="1">
    <citation type="journal article" date="2009" name="Nature">
        <title>Evolution of pathogenicity and sexual reproduction in eight Candida genomes.</title>
        <authorList>
            <person name="Butler G."/>
            <person name="Rasmussen M.D."/>
            <person name="Lin M.F."/>
            <person name="Santos M.A."/>
            <person name="Sakthikumar S."/>
            <person name="Munro C.A."/>
            <person name="Rheinbay E."/>
            <person name="Grabherr M."/>
            <person name="Forche A."/>
            <person name="Reedy J.L."/>
            <person name="Agrafioti I."/>
            <person name="Arnaud M.B."/>
            <person name="Bates S."/>
            <person name="Brown A.J."/>
            <person name="Brunke S."/>
            <person name="Costanzo M.C."/>
            <person name="Fitzpatrick D.A."/>
            <person name="de Groot P.W."/>
            <person name="Harris D."/>
            <person name="Hoyer L.L."/>
            <person name="Hube B."/>
            <person name="Klis F.M."/>
            <person name="Kodira C."/>
            <person name="Lennard N."/>
            <person name="Logue M.E."/>
            <person name="Martin R."/>
            <person name="Neiman A.M."/>
            <person name="Nikolaou E."/>
            <person name="Quail M.A."/>
            <person name="Quinn J."/>
            <person name="Santos M.C."/>
            <person name="Schmitzberger F.F."/>
            <person name="Sherlock G."/>
            <person name="Shah P."/>
            <person name="Silverstein K.A."/>
            <person name="Skrzypek M.S."/>
            <person name="Soll D."/>
            <person name="Staggs R."/>
            <person name="Stansfield I."/>
            <person name="Stumpf M.P."/>
            <person name="Sudbery P.E."/>
            <person name="Srikantha T."/>
            <person name="Zeng Q."/>
            <person name="Berman J."/>
            <person name="Berriman M."/>
            <person name="Heitman J."/>
            <person name="Gow N.A."/>
            <person name="Lorenz M.C."/>
            <person name="Birren B.W."/>
            <person name="Kellis M."/>
            <person name="Cuomo C.A."/>
        </authorList>
    </citation>
    <scope>NUCLEOTIDE SEQUENCE [LARGE SCALE GENOMIC DNA]</scope>
    <source>
        <strain evidence="8">ATCC 11503 / BCRC 21390 / CBS 2605 / JCM 1781 / NBRC 1676 / NRRL YB-4239</strain>
    </source>
</reference>
<sequence>MSKFEEKGFDLMNSPSFRDSEKRIDVEDSNSFTSFSKHHGVNGGVNGGIGIGIGGYIASSDGEDDKGGINNGNVTATGEMKRNFSNLSLAMIGFSLTNSWLGISSSLVTGIQSGGPILIVYGILIVASASICVAVTLGEMASAMPSAGGQYVWARVLAPKKYSSFWAYITGSISWGGSIFTTTSMNIALALQLLGFWNLNHPEHVTKKWEIFVIYNIVNWFLFFFNIWHKYLPIIGNSIFGISLSSYTIILITVLVCSRGNYNDANFVFAEFTNGTGWPSQGIAFIVGLINPAWSFACLDSVTHLSEETSQPERDIPKAVLSTVAIGFVTAFTYSIAMFFCITNLEDIIVSTTGMPILDIYYQALGNKIGATCLGALIFLTASGCTVACQTWQARLCWSFARDNGLPMSKYLSIIDPKTGGPLYAHLFSTVIVSIVSVLVFSDAALQATALACVSFLLIAYSIPTICLLVRKRQIRHGPFWLGKVGTVCNIVLLCWCVFALVFFSFPAYYPVTAEGMNYFCVVLVVYVICMLAYWWFPMKKYSCKQNFRGGQHNMEEVEFPHVCLTEW</sequence>
<dbReference type="GeneID" id="5235886"/>
<evidence type="ECO:0000256" key="4">
    <source>
        <dbReference type="ARBA" id="ARBA00022989"/>
    </source>
</evidence>
<dbReference type="OrthoDB" id="2417308at2759"/>
<dbReference type="HOGENOM" id="CLU_004495_2_4_1"/>
<dbReference type="InterPro" id="IPR002293">
    <property type="entry name" value="AA/rel_permease1"/>
</dbReference>
<name>A5DUW4_LODEL</name>
<dbReference type="STRING" id="379508.A5DUW4"/>
<dbReference type="PANTHER" id="PTHR45649">
    <property type="entry name" value="AMINO-ACID PERMEASE BAT1"/>
    <property type="match status" value="1"/>
</dbReference>
<feature type="transmembrane region" description="Helical" evidence="6">
    <location>
        <begin position="365"/>
        <end position="389"/>
    </location>
</feature>
<evidence type="ECO:0000256" key="3">
    <source>
        <dbReference type="ARBA" id="ARBA00022692"/>
    </source>
</evidence>
<dbReference type="InterPro" id="IPR004840">
    <property type="entry name" value="Amino_acid_permease_CS"/>
</dbReference>
<dbReference type="GO" id="GO:0005886">
    <property type="term" value="C:plasma membrane"/>
    <property type="evidence" value="ECO:0007669"/>
    <property type="project" value="EnsemblFungi"/>
</dbReference>
<keyword evidence="2" id="KW-0813">Transport</keyword>
<feature type="transmembrane region" description="Helical" evidence="6">
    <location>
        <begin position="423"/>
        <end position="442"/>
    </location>
</feature>
<evidence type="ECO:0000256" key="1">
    <source>
        <dbReference type="ARBA" id="ARBA00004141"/>
    </source>
</evidence>
<dbReference type="AlphaFoldDB" id="A5DUW4"/>
<dbReference type="GO" id="GO:0006865">
    <property type="term" value="P:amino acid transport"/>
    <property type="evidence" value="ECO:0007669"/>
    <property type="project" value="InterPro"/>
</dbReference>
<dbReference type="GO" id="GO:0034228">
    <property type="term" value="F:ethanolamine transmembrane transporter activity"/>
    <property type="evidence" value="ECO:0007669"/>
    <property type="project" value="EnsemblFungi"/>
</dbReference>
<feature type="transmembrane region" description="Helical" evidence="6">
    <location>
        <begin position="282"/>
        <end position="299"/>
    </location>
</feature>
<dbReference type="PIRSF" id="PIRSF006060">
    <property type="entry name" value="AA_transporter"/>
    <property type="match status" value="1"/>
</dbReference>
<feature type="transmembrane region" description="Helical" evidence="6">
    <location>
        <begin position="448"/>
        <end position="470"/>
    </location>
</feature>
<feature type="transmembrane region" description="Helical" evidence="6">
    <location>
        <begin position="491"/>
        <end position="510"/>
    </location>
</feature>
<comment type="subcellular location">
    <subcellularLocation>
        <location evidence="1">Membrane</location>
        <topology evidence="1">Multi-pass membrane protein</topology>
    </subcellularLocation>
</comment>
<dbReference type="PANTHER" id="PTHR45649:SF7">
    <property type="entry name" value="CHOLINE TRANSPORT PROTEIN"/>
    <property type="match status" value="1"/>
</dbReference>
<dbReference type="Proteomes" id="UP000001996">
    <property type="component" value="Unassembled WGS sequence"/>
</dbReference>
<keyword evidence="5 6" id="KW-0472">Membrane</keyword>
<dbReference type="FunFam" id="1.20.1740.10:FF:000046">
    <property type="entry name" value="Amino-acid permease, putative"/>
    <property type="match status" value="1"/>
</dbReference>
<dbReference type="GO" id="GO:1901235">
    <property type="term" value="F:(R)-carnitine transmembrane transporter activity"/>
    <property type="evidence" value="ECO:0007669"/>
    <property type="project" value="EnsemblFungi"/>
</dbReference>
<protein>
    <submittedName>
        <fullName evidence="7">Choline transport protein</fullName>
    </submittedName>
</protein>
<feature type="transmembrane region" description="Helical" evidence="6">
    <location>
        <begin position="211"/>
        <end position="228"/>
    </location>
</feature>
<dbReference type="GO" id="GO:0015220">
    <property type="term" value="F:choline transmembrane transporter activity"/>
    <property type="evidence" value="ECO:0007669"/>
    <property type="project" value="EnsemblFungi"/>
</dbReference>
<feature type="transmembrane region" description="Helical" evidence="6">
    <location>
        <begin position="165"/>
        <end position="191"/>
    </location>
</feature>
<dbReference type="EMBL" id="CH981524">
    <property type="protein sequence ID" value="EDK42972.1"/>
    <property type="molecule type" value="Genomic_DNA"/>
</dbReference>
<accession>A5DUW4</accession>
<dbReference type="InParanoid" id="A5DUW4"/>
<dbReference type="OMA" id="KWQLFVI"/>
<feature type="transmembrane region" description="Helical" evidence="6">
    <location>
        <begin position="320"/>
        <end position="345"/>
    </location>
</feature>
<evidence type="ECO:0000256" key="2">
    <source>
        <dbReference type="ARBA" id="ARBA00022448"/>
    </source>
</evidence>
<dbReference type="Gene3D" id="1.20.1740.10">
    <property type="entry name" value="Amino acid/polyamine transporter I"/>
    <property type="match status" value="1"/>
</dbReference>
<proteinExistence type="predicted"/>
<feature type="transmembrane region" description="Helical" evidence="6">
    <location>
        <begin position="516"/>
        <end position="537"/>
    </location>
</feature>